<sequence>MKQIQKIVVFCAILAFCCGNATAQNTDKTDFDTDIDTLSIDNDKAIEVAFRKVNKEDFMGGVSYIDMTELMSKSYSLSSLGYLDVVGGIGNGIWGMGEYLVLVDGFPRDANNVLPTEIEQITVLKGAAAVVLYGSRASKGVIMITTKRGKIGKRTISVRANLGVNTPKAYPKYLGSAEYMSLYNEARENDGLTALYSREDIYNYSSGANPYRYPNVDFYSSDYLKQAYARSEAMAEITGGGNRSRFYTTVGYYNEGSLLNVGNAKDNSTSRLFARGNIDLSLHELISAKVDANATFYDLKTANGDFWNGAATLRPNRVSPLIPISYIEGNDEHSLALLNASNYIIDGKYFLGGTQLDPTNPIAAAYAGGENKFVSRQFQFNAGIDFNLRDVLDGLFFRTKYGIDYASTYNQAYSNTYATYSPVWTNYNGKDVIASLTKYGKDEKTGNQNIDNTSYRSTQFFSGQFDYTKVYNNTHNFYAMLVANGWQRQLSEQYHNMTNINLGLQLSYNFLQKYYADFSAAVPYSAKLPKGNRAGFSPTVTLGWRLTKEPVFQNISALDDLILSVSGGIISQDLDITTSDNEMGYYLYESILQRGGWWSWGDLGGEAATEYNRGNNPNLTFVKRKEVNIGLRGSLLNKLITFDLNWFSNKMDGGITRATSLYPIYFTQVGYPTSSIIPYVNYNIDDRSGVDFSINLNKKAGEFDLTFGVSGLYNTITASRRDETYEFDYQTRVGRALNGLWGLESLGFFKDDTEAAAANQTFGQVKAGDIKYKDQNGDGRIDSNDEVFLGRWDNPLTLGVNFTAKFRNFTLFVMGSGNYGGKGFKNSSYYWVRSNNKYSEVVRNRWTEETKNTATYPRLTTTNGDNNFRNSDFWLYKTDAFRLSQVQLTYDVPENVFRDKFVKGLSIYFGGYNLLTISKERKHLEMNVGSAPQTRFYNLGLKATF</sequence>
<dbReference type="InterPro" id="IPR037066">
    <property type="entry name" value="Plug_dom_sf"/>
</dbReference>
<evidence type="ECO:0000256" key="1">
    <source>
        <dbReference type="SAM" id="SignalP"/>
    </source>
</evidence>
<organism evidence="3 4">
    <name type="scientific">Dysgonomonas termitidis</name>
    <dbReference type="NCBI Taxonomy" id="1516126"/>
    <lineage>
        <taxon>Bacteria</taxon>
        <taxon>Pseudomonadati</taxon>
        <taxon>Bacteroidota</taxon>
        <taxon>Bacteroidia</taxon>
        <taxon>Bacteroidales</taxon>
        <taxon>Dysgonomonadaceae</taxon>
        <taxon>Dysgonomonas</taxon>
    </lineage>
</organism>
<evidence type="ECO:0000313" key="3">
    <source>
        <dbReference type="EMBL" id="MFC4672481.1"/>
    </source>
</evidence>
<proteinExistence type="predicted"/>
<feature type="chain" id="PRO_5047381939" evidence="1">
    <location>
        <begin position="24"/>
        <end position="945"/>
    </location>
</feature>
<dbReference type="NCBIfam" id="TIGR04057">
    <property type="entry name" value="SusC_RagA_signa"/>
    <property type="match status" value="1"/>
</dbReference>
<keyword evidence="1" id="KW-0732">Signal</keyword>
<name>A0ABV9KSB7_9BACT</name>
<dbReference type="InterPro" id="IPR012910">
    <property type="entry name" value="Plug_dom"/>
</dbReference>
<dbReference type="InterPro" id="IPR023997">
    <property type="entry name" value="TonB-dep_OMP_SusC/RagA_CS"/>
</dbReference>
<dbReference type="Gene3D" id="2.170.130.10">
    <property type="entry name" value="TonB-dependent receptor, plug domain"/>
    <property type="match status" value="1"/>
</dbReference>
<reference evidence="4" key="1">
    <citation type="journal article" date="2019" name="Int. J. Syst. Evol. Microbiol.">
        <title>The Global Catalogue of Microorganisms (GCM) 10K type strain sequencing project: providing services to taxonomists for standard genome sequencing and annotation.</title>
        <authorList>
            <consortium name="The Broad Institute Genomics Platform"/>
            <consortium name="The Broad Institute Genome Sequencing Center for Infectious Disease"/>
            <person name="Wu L."/>
            <person name="Ma J."/>
        </authorList>
    </citation>
    <scope>NUCLEOTIDE SEQUENCE [LARGE SCALE GENOMIC DNA]</scope>
    <source>
        <strain evidence="4">CCUG 66188</strain>
    </source>
</reference>
<comment type="caution">
    <text evidence="3">The sequence shown here is derived from an EMBL/GenBank/DDBJ whole genome shotgun (WGS) entry which is preliminary data.</text>
</comment>
<dbReference type="NCBIfam" id="TIGR04056">
    <property type="entry name" value="OMP_RagA_SusC"/>
    <property type="match status" value="1"/>
</dbReference>
<dbReference type="Proteomes" id="UP001596023">
    <property type="component" value="Unassembled WGS sequence"/>
</dbReference>
<dbReference type="SUPFAM" id="SSF56935">
    <property type="entry name" value="Porins"/>
    <property type="match status" value="1"/>
</dbReference>
<dbReference type="Pfam" id="PF07715">
    <property type="entry name" value="Plug"/>
    <property type="match status" value="1"/>
</dbReference>
<gene>
    <name evidence="3" type="ORF">ACFO6W_02115</name>
</gene>
<keyword evidence="4" id="KW-1185">Reference proteome</keyword>
<accession>A0ABV9KSB7</accession>
<evidence type="ECO:0000313" key="4">
    <source>
        <dbReference type="Proteomes" id="UP001596023"/>
    </source>
</evidence>
<dbReference type="EMBL" id="JBHSGN010000011">
    <property type="protein sequence ID" value="MFC4672481.1"/>
    <property type="molecule type" value="Genomic_DNA"/>
</dbReference>
<dbReference type="RefSeq" id="WP_379993653.1">
    <property type="nucleotide sequence ID" value="NZ_JBHSGN010000011.1"/>
</dbReference>
<dbReference type="InterPro" id="IPR023996">
    <property type="entry name" value="TonB-dep_OMP_SusC/RagA"/>
</dbReference>
<protein>
    <submittedName>
        <fullName evidence="3">SusC/RagA family TonB-linked outer membrane protein</fullName>
    </submittedName>
</protein>
<evidence type="ECO:0000259" key="2">
    <source>
        <dbReference type="Pfam" id="PF07715"/>
    </source>
</evidence>
<feature type="domain" description="TonB-dependent receptor plug" evidence="2">
    <location>
        <begin position="93"/>
        <end position="141"/>
    </location>
</feature>
<feature type="signal peptide" evidence="1">
    <location>
        <begin position="1"/>
        <end position="23"/>
    </location>
</feature>